<gene>
    <name evidence="1" type="ORF">TcWFU_001248</name>
</gene>
<accession>A0ABR4Q2Z2</accession>
<organism evidence="1 2">
    <name type="scientific">Taenia crassiceps</name>
    <dbReference type="NCBI Taxonomy" id="6207"/>
    <lineage>
        <taxon>Eukaryota</taxon>
        <taxon>Metazoa</taxon>
        <taxon>Spiralia</taxon>
        <taxon>Lophotrochozoa</taxon>
        <taxon>Platyhelminthes</taxon>
        <taxon>Cestoda</taxon>
        <taxon>Eucestoda</taxon>
        <taxon>Cyclophyllidea</taxon>
        <taxon>Taeniidae</taxon>
        <taxon>Taenia</taxon>
    </lineage>
</organism>
<reference evidence="1 2" key="1">
    <citation type="journal article" date="2022" name="Front. Cell. Infect. Microbiol.">
        <title>The Genomes of Two Strains of Taenia crassiceps the Animal Model for the Study of Human Cysticercosis.</title>
        <authorList>
            <person name="Bobes R.J."/>
            <person name="Estrada K."/>
            <person name="Rios-Valencia D.G."/>
            <person name="Calderon-Gallegos A."/>
            <person name="de la Torre P."/>
            <person name="Carrero J.C."/>
            <person name="Sanchez-Flores A."/>
            <person name="Laclette J.P."/>
        </authorList>
    </citation>
    <scope>NUCLEOTIDE SEQUENCE [LARGE SCALE GENOMIC DNA]</scope>
    <source>
        <strain evidence="1">WFUcys</strain>
    </source>
</reference>
<dbReference type="Proteomes" id="UP001651158">
    <property type="component" value="Unassembled WGS sequence"/>
</dbReference>
<sequence>MCEFPYCTQMAESVRRSNELGLNRQCSSDRHPLPARQRAVLEVASECGQMLRASSYTLSVSRSFVCHHGSLAGLLCPDVRSGVDRLDHHFEVACARCMG</sequence>
<protein>
    <submittedName>
        <fullName evidence="1">Uncharacterized protein</fullName>
    </submittedName>
</protein>
<evidence type="ECO:0000313" key="1">
    <source>
        <dbReference type="EMBL" id="KAL5104043.1"/>
    </source>
</evidence>
<keyword evidence="2" id="KW-1185">Reference proteome</keyword>
<evidence type="ECO:0000313" key="2">
    <source>
        <dbReference type="Proteomes" id="UP001651158"/>
    </source>
</evidence>
<comment type="caution">
    <text evidence="1">The sequence shown here is derived from an EMBL/GenBank/DDBJ whole genome shotgun (WGS) entry which is preliminary data.</text>
</comment>
<proteinExistence type="predicted"/>
<name>A0ABR4Q2Z2_9CEST</name>
<dbReference type="EMBL" id="JAKROA010000014">
    <property type="protein sequence ID" value="KAL5104043.1"/>
    <property type="molecule type" value="Genomic_DNA"/>
</dbReference>